<sequence>MLINPRLVNKQDYLGKTLLMHAIINENFSYVTRLMSIGGIDYSLKTFETQQSALMFATERGFSSIMFKILSDYSVNDCDVEGKTILMYSVDYFSLVLAILKKDSLNINAKDKKGRNVLMYAMERLSKQKNPFDQKSGLRQSINALIDTHSIDLKAKDNRGRTILDYAKETKDKEIIQKIIGGQNL</sequence>
<name>D2V8P9_NAEGR</name>
<protein>
    <submittedName>
        <fullName evidence="1">Ankyrin repeat domain-containing protein</fullName>
    </submittedName>
</protein>
<accession>D2V8P9</accession>
<dbReference type="PANTHER" id="PTHR24125:SF5">
    <property type="entry name" value="ANKYRIN REPEAT PROTEIN"/>
    <property type="match status" value="1"/>
</dbReference>
<dbReference type="OrthoDB" id="194358at2759"/>
<dbReference type="STRING" id="5762.D2V8P9"/>
<keyword evidence="2" id="KW-1185">Reference proteome</keyword>
<dbReference type="VEuPathDB" id="AmoebaDB:NAEGRDRAFT_79023"/>
<dbReference type="AlphaFoldDB" id="D2V8P9"/>
<dbReference type="SUPFAM" id="SSF48403">
    <property type="entry name" value="Ankyrin repeat"/>
    <property type="match status" value="1"/>
</dbReference>
<reference evidence="1 2" key="1">
    <citation type="journal article" date="2010" name="Cell">
        <title>The genome of Naegleria gruberi illuminates early eukaryotic versatility.</title>
        <authorList>
            <person name="Fritz-Laylin L.K."/>
            <person name="Prochnik S.E."/>
            <person name="Ginger M.L."/>
            <person name="Dacks J.B."/>
            <person name="Carpenter M.L."/>
            <person name="Field M.C."/>
            <person name="Kuo A."/>
            <person name="Paredez A."/>
            <person name="Chapman J."/>
            <person name="Pham J."/>
            <person name="Shu S."/>
            <person name="Neupane R."/>
            <person name="Cipriano M."/>
            <person name="Mancuso J."/>
            <person name="Tu H."/>
            <person name="Salamov A."/>
            <person name="Lindquist E."/>
            <person name="Shapiro H."/>
            <person name="Lucas S."/>
            <person name="Grigoriev I.V."/>
            <person name="Cande W.Z."/>
            <person name="Fulton C."/>
            <person name="Rokhsar D.S."/>
            <person name="Dawson S.C."/>
        </authorList>
    </citation>
    <scope>NUCLEOTIDE SEQUENCE [LARGE SCALE GENOMIC DNA]</scope>
    <source>
        <strain evidence="1 2">NEG-M</strain>
    </source>
</reference>
<dbReference type="InParanoid" id="D2V8P9"/>
<dbReference type="Proteomes" id="UP000006671">
    <property type="component" value="Unassembled WGS sequence"/>
</dbReference>
<dbReference type="GeneID" id="8860076"/>
<evidence type="ECO:0000313" key="2">
    <source>
        <dbReference type="Proteomes" id="UP000006671"/>
    </source>
</evidence>
<dbReference type="InterPro" id="IPR036770">
    <property type="entry name" value="Ankyrin_rpt-contain_sf"/>
</dbReference>
<dbReference type="PANTHER" id="PTHR24125">
    <property type="entry name" value="ANKYRIN REPEAT AND DEATH DOMAIN-CONTAINING PROTEIN"/>
    <property type="match status" value="1"/>
</dbReference>
<dbReference type="EMBL" id="GG738857">
    <property type="protein sequence ID" value="EFC46838.1"/>
    <property type="molecule type" value="Genomic_DNA"/>
</dbReference>
<gene>
    <name evidence="1" type="ORF">NAEGRDRAFT_79023</name>
</gene>
<proteinExistence type="predicted"/>
<dbReference type="KEGG" id="ngr:NAEGRDRAFT_79023"/>
<dbReference type="InterPro" id="IPR052457">
    <property type="entry name" value="Ankyrin-DD_containing_protein"/>
</dbReference>
<dbReference type="RefSeq" id="XP_002679582.1">
    <property type="nucleotide sequence ID" value="XM_002679536.1"/>
</dbReference>
<evidence type="ECO:0000313" key="1">
    <source>
        <dbReference type="EMBL" id="EFC46838.1"/>
    </source>
</evidence>
<organism evidence="2">
    <name type="scientific">Naegleria gruberi</name>
    <name type="common">Amoeba</name>
    <dbReference type="NCBI Taxonomy" id="5762"/>
    <lineage>
        <taxon>Eukaryota</taxon>
        <taxon>Discoba</taxon>
        <taxon>Heterolobosea</taxon>
        <taxon>Tetramitia</taxon>
        <taxon>Eutetramitia</taxon>
        <taxon>Vahlkampfiidae</taxon>
        <taxon>Naegleria</taxon>
    </lineage>
</organism>
<dbReference type="Gene3D" id="1.25.40.20">
    <property type="entry name" value="Ankyrin repeat-containing domain"/>
    <property type="match status" value="1"/>
</dbReference>